<dbReference type="Proteomes" id="UP000228934">
    <property type="component" value="Unassembled WGS sequence"/>
</dbReference>
<accession>A0A2G9RDB8</accession>
<protein>
    <submittedName>
        <fullName evidence="1">Uncharacterized protein</fullName>
    </submittedName>
</protein>
<dbReference type="EMBL" id="KV949941">
    <property type="protein sequence ID" value="PIO25261.1"/>
    <property type="molecule type" value="Genomic_DNA"/>
</dbReference>
<dbReference type="AlphaFoldDB" id="A0A2G9RDB8"/>
<evidence type="ECO:0000313" key="2">
    <source>
        <dbReference type="Proteomes" id="UP000228934"/>
    </source>
</evidence>
<name>A0A2G9RDB8_AQUCT</name>
<sequence>MESHWNTMTIPGTRLRMFCTLRLQLAWASPTPMTKIIRRMTQKLHITTIWL</sequence>
<reference evidence="2" key="1">
    <citation type="journal article" date="2017" name="Nat. Commun.">
        <title>The North American bullfrog draft genome provides insight into hormonal regulation of long noncoding RNA.</title>
        <authorList>
            <person name="Hammond S.A."/>
            <person name="Warren R.L."/>
            <person name="Vandervalk B.P."/>
            <person name="Kucuk E."/>
            <person name="Khan H."/>
            <person name="Gibb E.A."/>
            <person name="Pandoh P."/>
            <person name="Kirk H."/>
            <person name="Zhao Y."/>
            <person name="Jones M."/>
            <person name="Mungall A.J."/>
            <person name="Coope R."/>
            <person name="Pleasance S."/>
            <person name="Moore R.A."/>
            <person name="Holt R.A."/>
            <person name="Round J.M."/>
            <person name="Ohora S."/>
            <person name="Walle B.V."/>
            <person name="Veldhoen N."/>
            <person name="Helbing C.C."/>
            <person name="Birol I."/>
        </authorList>
    </citation>
    <scope>NUCLEOTIDE SEQUENCE [LARGE SCALE GENOMIC DNA]</scope>
</reference>
<keyword evidence="2" id="KW-1185">Reference proteome</keyword>
<proteinExistence type="predicted"/>
<gene>
    <name evidence="1" type="ORF">AB205_0078500</name>
</gene>
<evidence type="ECO:0000313" key="1">
    <source>
        <dbReference type="EMBL" id="PIO25261.1"/>
    </source>
</evidence>
<organism evidence="1 2">
    <name type="scientific">Aquarana catesbeiana</name>
    <name type="common">American bullfrog</name>
    <name type="synonym">Rana catesbeiana</name>
    <dbReference type="NCBI Taxonomy" id="8400"/>
    <lineage>
        <taxon>Eukaryota</taxon>
        <taxon>Metazoa</taxon>
        <taxon>Chordata</taxon>
        <taxon>Craniata</taxon>
        <taxon>Vertebrata</taxon>
        <taxon>Euteleostomi</taxon>
        <taxon>Amphibia</taxon>
        <taxon>Batrachia</taxon>
        <taxon>Anura</taxon>
        <taxon>Neobatrachia</taxon>
        <taxon>Ranoidea</taxon>
        <taxon>Ranidae</taxon>
        <taxon>Aquarana</taxon>
    </lineage>
</organism>